<dbReference type="EMBL" id="JADBEO010000013">
    <property type="protein sequence ID" value="MDR4306568.1"/>
    <property type="molecule type" value="Genomic_DNA"/>
</dbReference>
<organism evidence="1 2">
    <name type="scientific">Chelatococcus sambhunathii</name>
    <dbReference type="NCBI Taxonomy" id="363953"/>
    <lineage>
        <taxon>Bacteria</taxon>
        <taxon>Pseudomonadati</taxon>
        <taxon>Pseudomonadota</taxon>
        <taxon>Alphaproteobacteria</taxon>
        <taxon>Hyphomicrobiales</taxon>
        <taxon>Chelatococcaceae</taxon>
        <taxon>Chelatococcus</taxon>
    </lineage>
</organism>
<accession>A0ABU1DEV8</accession>
<reference evidence="1" key="1">
    <citation type="submission" date="2020-10" db="EMBL/GenBank/DDBJ databases">
        <authorList>
            <person name="Abbas A."/>
            <person name="Razzaq R."/>
            <person name="Waqas M."/>
            <person name="Abbas N."/>
            <person name="Nielsen T.K."/>
            <person name="Hansen L.H."/>
            <person name="Hussain S."/>
            <person name="Shahid M."/>
        </authorList>
    </citation>
    <scope>NUCLEOTIDE SEQUENCE</scope>
    <source>
        <strain evidence="1">S14</strain>
    </source>
</reference>
<protein>
    <submittedName>
        <fullName evidence="1">HK97 gp10 family phage protein</fullName>
    </submittedName>
</protein>
<dbReference type="NCBIfam" id="TIGR01725">
    <property type="entry name" value="phge_HK97_gp10"/>
    <property type="match status" value="1"/>
</dbReference>
<dbReference type="Proteomes" id="UP001181622">
    <property type="component" value="Unassembled WGS sequence"/>
</dbReference>
<comment type="caution">
    <text evidence="1">The sequence shown here is derived from an EMBL/GenBank/DDBJ whole genome shotgun (WGS) entry which is preliminary data.</text>
</comment>
<evidence type="ECO:0000313" key="2">
    <source>
        <dbReference type="Proteomes" id="UP001181622"/>
    </source>
</evidence>
<dbReference type="RefSeq" id="WP_309390553.1">
    <property type="nucleotide sequence ID" value="NZ_JADBEO010000013.1"/>
</dbReference>
<proteinExistence type="predicted"/>
<dbReference type="Pfam" id="PF04883">
    <property type="entry name" value="HK97-gp10_like"/>
    <property type="match status" value="1"/>
</dbReference>
<keyword evidence="2" id="KW-1185">Reference proteome</keyword>
<name>A0ABU1DEV8_9HYPH</name>
<evidence type="ECO:0000313" key="1">
    <source>
        <dbReference type="EMBL" id="MDR4306568.1"/>
    </source>
</evidence>
<sequence>MASAQLQRLEKRLMAIPPAARAAVVPALTKSADELVGTMQQLAPEDTGDLKASIVATPAGQSTPAYSQPGGAAVVPELTVRVTAGNSDVRYPHLQEYGTKTAKAQPFFWPAFRLKRKRLTNRIKRSISKAVKDAWARQ</sequence>
<gene>
    <name evidence="1" type="ORF">IHQ68_08055</name>
</gene>
<dbReference type="InterPro" id="IPR010064">
    <property type="entry name" value="HK97-gp10_tail"/>
</dbReference>